<dbReference type="AlphaFoldDB" id="A0A2T5JUM0"/>
<dbReference type="InterPro" id="IPR014543">
    <property type="entry name" value="UCP028291"/>
</dbReference>
<keyword evidence="2" id="KW-1185">Reference proteome</keyword>
<proteinExistence type="predicted"/>
<dbReference type="OrthoDB" id="9806511at2"/>
<dbReference type="Proteomes" id="UP000244060">
    <property type="component" value="Unassembled WGS sequence"/>
</dbReference>
<gene>
    <name evidence="1" type="ORF">C8J28_11922</name>
</gene>
<reference evidence="1 2" key="1">
    <citation type="submission" date="2018-04" db="EMBL/GenBank/DDBJ databases">
        <title>Genomic Encyclopedia of Type Strains, Phase III (KMG-III): the genomes of soil and plant-associated and newly described type strains.</title>
        <authorList>
            <person name="Whitman W."/>
        </authorList>
    </citation>
    <scope>NUCLEOTIDE SEQUENCE [LARGE SCALE GENOMIC DNA]</scope>
    <source>
        <strain evidence="1 2">KA25</strain>
    </source>
</reference>
<dbReference type="EMBL" id="QAOT01000019">
    <property type="protein sequence ID" value="PTR13857.1"/>
    <property type="molecule type" value="Genomic_DNA"/>
</dbReference>
<organism evidence="1 2">
    <name type="scientific">Cereibacter azotoformans</name>
    <dbReference type="NCBI Taxonomy" id="43057"/>
    <lineage>
        <taxon>Bacteria</taxon>
        <taxon>Pseudomonadati</taxon>
        <taxon>Pseudomonadota</taxon>
        <taxon>Alphaproteobacteria</taxon>
        <taxon>Rhodobacterales</taxon>
        <taxon>Paracoccaceae</taxon>
        <taxon>Cereibacter</taxon>
    </lineage>
</organism>
<accession>A0A2T5JUM0</accession>
<evidence type="ECO:0008006" key="3">
    <source>
        <dbReference type="Google" id="ProtNLM"/>
    </source>
</evidence>
<dbReference type="Gene3D" id="3.30.310.50">
    <property type="entry name" value="Alpha-D-phosphohexomutase, C-terminal domain"/>
    <property type="match status" value="1"/>
</dbReference>
<protein>
    <recommendedName>
        <fullName evidence="3">DUF2218 domain-containing protein</fullName>
    </recommendedName>
</protein>
<dbReference type="Pfam" id="PF09981">
    <property type="entry name" value="DUF2218"/>
    <property type="match status" value="1"/>
</dbReference>
<evidence type="ECO:0000313" key="2">
    <source>
        <dbReference type="Proteomes" id="UP000244060"/>
    </source>
</evidence>
<dbReference type="RefSeq" id="WP_108222075.1">
    <property type="nucleotide sequence ID" value="NZ_CP090024.1"/>
</dbReference>
<sequence>MLTTTARYATPHAAKYLRQLGNHFAHKVEVQLEDHRATCTFQTGTAALVADEGALTVRIEAPDPKGLIQTRFVIDSHLVTFAFREAFTGLDWSAADGDAAPDGSHPAGLRSG</sequence>
<comment type="caution">
    <text evidence="1">The sequence shown here is derived from an EMBL/GenBank/DDBJ whole genome shotgun (WGS) entry which is preliminary data.</text>
</comment>
<evidence type="ECO:0000313" key="1">
    <source>
        <dbReference type="EMBL" id="PTR13857.1"/>
    </source>
</evidence>
<name>A0A2T5JUM0_9RHOB</name>